<organism evidence="2 3">
    <name type="scientific">Chara braunii</name>
    <name type="common">Braun's stonewort</name>
    <dbReference type="NCBI Taxonomy" id="69332"/>
    <lineage>
        <taxon>Eukaryota</taxon>
        <taxon>Viridiplantae</taxon>
        <taxon>Streptophyta</taxon>
        <taxon>Charophyceae</taxon>
        <taxon>Charales</taxon>
        <taxon>Characeae</taxon>
        <taxon>Chara</taxon>
    </lineage>
</organism>
<name>A0A388KFV5_CHABU</name>
<dbReference type="Proteomes" id="UP000265515">
    <property type="component" value="Unassembled WGS sequence"/>
</dbReference>
<proteinExistence type="predicted"/>
<protein>
    <recommendedName>
        <fullName evidence="4">Plastid lipid-associated protein/fibrillin conserved domain-containing protein</fullName>
    </recommendedName>
</protein>
<dbReference type="AlphaFoldDB" id="A0A388KFV5"/>
<keyword evidence="3" id="KW-1185">Reference proteome</keyword>
<reference evidence="2 3" key="1">
    <citation type="journal article" date="2018" name="Cell">
        <title>The Chara Genome: Secondary Complexity and Implications for Plant Terrestrialization.</title>
        <authorList>
            <person name="Nishiyama T."/>
            <person name="Sakayama H."/>
            <person name="Vries J.D."/>
            <person name="Buschmann H."/>
            <person name="Saint-Marcoux D."/>
            <person name="Ullrich K.K."/>
            <person name="Haas F.B."/>
            <person name="Vanderstraeten L."/>
            <person name="Becker D."/>
            <person name="Lang D."/>
            <person name="Vosolsobe S."/>
            <person name="Rombauts S."/>
            <person name="Wilhelmsson P.K.I."/>
            <person name="Janitza P."/>
            <person name="Kern R."/>
            <person name="Heyl A."/>
            <person name="Rumpler F."/>
            <person name="Villalobos L.I.A.C."/>
            <person name="Clay J.M."/>
            <person name="Skokan R."/>
            <person name="Toyoda A."/>
            <person name="Suzuki Y."/>
            <person name="Kagoshima H."/>
            <person name="Schijlen E."/>
            <person name="Tajeshwar N."/>
            <person name="Catarino B."/>
            <person name="Hetherington A.J."/>
            <person name="Saltykova A."/>
            <person name="Bonnot C."/>
            <person name="Breuninger H."/>
            <person name="Symeonidi A."/>
            <person name="Radhakrishnan G.V."/>
            <person name="Van Nieuwerburgh F."/>
            <person name="Deforce D."/>
            <person name="Chang C."/>
            <person name="Karol K.G."/>
            <person name="Hedrich R."/>
            <person name="Ulvskov P."/>
            <person name="Glockner G."/>
            <person name="Delwiche C.F."/>
            <person name="Petrasek J."/>
            <person name="Van de Peer Y."/>
            <person name="Friml J."/>
            <person name="Beilby M."/>
            <person name="Dolan L."/>
            <person name="Kohara Y."/>
            <person name="Sugano S."/>
            <person name="Fujiyama A."/>
            <person name="Delaux P.-M."/>
            <person name="Quint M."/>
            <person name="TheiBen G."/>
            <person name="Hagemann M."/>
            <person name="Harholt J."/>
            <person name="Dunand C."/>
            <person name="Zachgo S."/>
            <person name="Langdale J."/>
            <person name="Maumus F."/>
            <person name="Straeten D.V.D."/>
            <person name="Gould S.B."/>
            <person name="Rensing S.A."/>
        </authorList>
    </citation>
    <scope>NUCLEOTIDE SEQUENCE [LARGE SCALE GENOMIC DNA]</scope>
    <source>
        <strain evidence="2 3">S276</strain>
    </source>
</reference>
<comment type="caution">
    <text evidence="2">The sequence shown here is derived from an EMBL/GenBank/DDBJ whole genome shotgun (WGS) entry which is preliminary data.</text>
</comment>
<evidence type="ECO:0000256" key="1">
    <source>
        <dbReference type="SAM" id="SignalP"/>
    </source>
</evidence>
<evidence type="ECO:0000313" key="2">
    <source>
        <dbReference type="EMBL" id="GBG68853.1"/>
    </source>
</evidence>
<feature type="chain" id="PRO_5017234916" description="Plastid lipid-associated protein/fibrillin conserved domain-containing protein" evidence="1">
    <location>
        <begin position="27"/>
        <end position="180"/>
    </location>
</feature>
<accession>A0A388KFV5</accession>
<keyword evidence="1" id="KW-0732">Signal</keyword>
<gene>
    <name evidence="2" type="ORF">CBR_g3547</name>
</gene>
<feature type="signal peptide" evidence="1">
    <location>
        <begin position="1"/>
        <end position="26"/>
    </location>
</feature>
<evidence type="ECO:0008006" key="4">
    <source>
        <dbReference type="Google" id="ProtNLM"/>
    </source>
</evidence>
<evidence type="ECO:0000313" key="3">
    <source>
        <dbReference type="Proteomes" id="UP000265515"/>
    </source>
</evidence>
<dbReference type="Gramene" id="GBG68853">
    <property type="protein sequence ID" value="GBG68853"/>
    <property type="gene ID" value="CBR_g3547"/>
</dbReference>
<dbReference type="EMBL" id="BFEA01000106">
    <property type="protein sequence ID" value="GBG68853.1"/>
    <property type="molecule type" value="Genomic_DNA"/>
</dbReference>
<sequence>MAMATCACASATAMAAVAVRAGGASAVQTPAPRVAALAAWRYPLVSQSLSRRASSTFGNAFLPSSPTATESLRQQQRRAVLVRAQADDGASELTEQAEKLWKELQAKAGSGFRKVQGSRQWLPACLDPGLDVNEEVATAEGILGAGRLLPQGCLNAHALEKQRECGPVTESQGGEVPSHR</sequence>